<name>A0A165NE01_9AGAM</name>
<evidence type="ECO:0000313" key="2">
    <source>
        <dbReference type="Proteomes" id="UP000076761"/>
    </source>
</evidence>
<organism evidence="1 2">
    <name type="scientific">Neolentinus lepideus HHB14362 ss-1</name>
    <dbReference type="NCBI Taxonomy" id="1314782"/>
    <lineage>
        <taxon>Eukaryota</taxon>
        <taxon>Fungi</taxon>
        <taxon>Dikarya</taxon>
        <taxon>Basidiomycota</taxon>
        <taxon>Agaricomycotina</taxon>
        <taxon>Agaricomycetes</taxon>
        <taxon>Gloeophyllales</taxon>
        <taxon>Gloeophyllaceae</taxon>
        <taxon>Neolentinus</taxon>
    </lineage>
</organism>
<accession>A0A165NE01</accession>
<dbReference type="EMBL" id="KV425639">
    <property type="protein sequence ID" value="KZT19516.1"/>
    <property type="molecule type" value="Genomic_DNA"/>
</dbReference>
<dbReference type="STRING" id="1314782.A0A165NE01"/>
<gene>
    <name evidence="1" type="ORF">NEOLEDRAFT_1245778</name>
</gene>
<dbReference type="OrthoDB" id="5362978at2759"/>
<reference evidence="1 2" key="1">
    <citation type="journal article" date="2016" name="Mol. Biol. Evol.">
        <title>Comparative Genomics of Early-Diverging Mushroom-Forming Fungi Provides Insights into the Origins of Lignocellulose Decay Capabilities.</title>
        <authorList>
            <person name="Nagy L.G."/>
            <person name="Riley R."/>
            <person name="Tritt A."/>
            <person name="Adam C."/>
            <person name="Daum C."/>
            <person name="Floudas D."/>
            <person name="Sun H."/>
            <person name="Yadav J.S."/>
            <person name="Pangilinan J."/>
            <person name="Larsson K.H."/>
            <person name="Matsuura K."/>
            <person name="Barry K."/>
            <person name="Labutti K."/>
            <person name="Kuo R."/>
            <person name="Ohm R.A."/>
            <person name="Bhattacharya S.S."/>
            <person name="Shirouzu T."/>
            <person name="Yoshinaga Y."/>
            <person name="Martin F.M."/>
            <person name="Grigoriev I.V."/>
            <person name="Hibbett D.S."/>
        </authorList>
    </citation>
    <scope>NUCLEOTIDE SEQUENCE [LARGE SCALE GENOMIC DNA]</scope>
    <source>
        <strain evidence="1 2">HHB14362 ss-1</strain>
    </source>
</reference>
<keyword evidence="2" id="KW-1185">Reference proteome</keyword>
<dbReference type="AlphaFoldDB" id="A0A165NE01"/>
<protein>
    <submittedName>
        <fullName evidence="1">Uncharacterized protein</fullName>
    </submittedName>
</protein>
<evidence type="ECO:0000313" key="1">
    <source>
        <dbReference type="EMBL" id="KZT19516.1"/>
    </source>
</evidence>
<dbReference type="InParanoid" id="A0A165NE01"/>
<dbReference type="Proteomes" id="UP000076761">
    <property type="component" value="Unassembled WGS sequence"/>
</dbReference>
<sequence length="150" mass="17084">MPWPKWIVKRFVTIPGGLNNATQESLLYGPYNTVLQHLFPPNEDFMFVPRYLRPAYGQSIDFTTVFIVESTNTQTPIFYLVTQPPDHINAPSKREQADTQMRDRVRELIAKLRIPKLYGVNALGVQLAFYNYDAATQVLDPPAIPATPFA</sequence>
<proteinExistence type="predicted"/>